<proteinExistence type="predicted"/>
<organism evidence="2 3">
    <name type="scientific">Momordica charantia</name>
    <name type="common">Bitter gourd</name>
    <name type="synonym">Balsam pear</name>
    <dbReference type="NCBI Taxonomy" id="3673"/>
    <lineage>
        <taxon>Eukaryota</taxon>
        <taxon>Viridiplantae</taxon>
        <taxon>Streptophyta</taxon>
        <taxon>Embryophyta</taxon>
        <taxon>Tracheophyta</taxon>
        <taxon>Spermatophyta</taxon>
        <taxon>Magnoliopsida</taxon>
        <taxon>eudicotyledons</taxon>
        <taxon>Gunneridae</taxon>
        <taxon>Pentapetalae</taxon>
        <taxon>rosids</taxon>
        <taxon>fabids</taxon>
        <taxon>Cucurbitales</taxon>
        <taxon>Cucurbitaceae</taxon>
        <taxon>Momordiceae</taxon>
        <taxon>Momordica</taxon>
    </lineage>
</organism>
<gene>
    <name evidence="3" type="primary">LOC111020880</name>
</gene>
<dbReference type="KEGG" id="mcha:111020880"/>
<dbReference type="OrthoDB" id="1451737at2759"/>
<evidence type="ECO:0000313" key="3">
    <source>
        <dbReference type="RefSeq" id="XP_022153365.1"/>
    </source>
</evidence>
<reference evidence="3" key="1">
    <citation type="submission" date="2025-08" db="UniProtKB">
        <authorList>
            <consortium name="RefSeq"/>
        </authorList>
    </citation>
    <scope>IDENTIFICATION</scope>
</reference>
<feature type="non-terminal residue" evidence="3">
    <location>
        <position position="1"/>
    </location>
</feature>
<feature type="region of interest" description="Disordered" evidence="1">
    <location>
        <begin position="1"/>
        <end position="37"/>
    </location>
</feature>
<evidence type="ECO:0000256" key="1">
    <source>
        <dbReference type="SAM" id="MobiDB-lite"/>
    </source>
</evidence>
<keyword evidence="2" id="KW-1185">Reference proteome</keyword>
<feature type="compositionally biased region" description="Basic and acidic residues" evidence="1">
    <location>
        <begin position="1"/>
        <end position="19"/>
    </location>
</feature>
<dbReference type="GeneID" id="111020880"/>
<protein>
    <submittedName>
        <fullName evidence="3">RING-H2 finger protein ATL13</fullName>
    </submittedName>
</protein>
<dbReference type="AlphaFoldDB" id="A0A6J1DGM0"/>
<evidence type="ECO:0000313" key="2">
    <source>
        <dbReference type="Proteomes" id="UP000504603"/>
    </source>
</evidence>
<accession>A0A6J1DGM0</accession>
<name>A0A6J1DGM0_MOMCH</name>
<dbReference type="Proteomes" id="UP000504603">
    <property type="component" value="Unplaced"/>
</dbReference>
<sequence>DCESRREFNFTESNRRSESFGHGSLRKKEEKGAGAPVTELSRRAFSFHFPGNWNRPRSENGVEMMMDEENQNRRNSLEIVGNRPSFVRRTMLWLMGRNSRIVHSSFTPNDVSDSSFSL</sequence>
<dbReference type="RefSeq" id="XP_022153365.1">
    <property type="nucleotide sequence ID" value="XM_022297673.1"/>
</dbReference>